<feature type="transmembrane region" description="Helical" evidence="2">
    <location>
        <begin position="12"/>
        <end position="32"/>
    </location>
</feature>
<keyword evidence="2" id="KW-0812">Transmembrane</keyword>
<keyword evidence="2" id="KW-1133">Transmembrane helix</keyword>
<reference evidence="3" key="1">
    <citation type="journal article" date="2011" name="ISME J.">
        <title>The endosymbionts of the deep-sea tubeworms Riftia pachyptila and Tevnia jerichonana share an identical physiology as revealed by proteogenomic analyses.</title>
        <authorList>
            <person name="Gardebrecht A."/>
            <person name="Markert S."/>
            <person name="Felbeck H."/>
            <person name="Thuermer A."/>
            <person name="Albrecht D."/>
            <person name="Wollherr A."/>
            <person name="Kabisch J."/>
            <person name="Lehmann R."/>
            <person name="Daniel R."/>
            <person name="Liesegang H."/>
            <person name="Hecker M."/>
            <person name="Sievert S.M."/>
            <person name="Schweder T."/>
        </authorList>
    </citation>
    <scope>NUCLEOTIDE SEQUENCE [LARGE SCALE GENOMIC DNA]</scope>
</reference>
<feature type="compositionally biased region" description="Polar residues" evidence="1">
    <location>
        <begin position="119"/>
        <end position="133"/>
    </location>
</feature>
<dbReference type="CDD" id="cd16430">
    <property type="entry name" value="TraB"/>
    <property type="match status" value="1"/>
</dbReference>
<proteinExistence type="predicted"/>
<dbReference type="Proteomes" id="UP000004491">
    <property type="component" value="Unassembled WGS sequence"/>
</dbReference>
<name>G2DBT0_9GAMM</name>
<evidence type="ECO:0000313" key="3">
    <source>
        <dbReference type="EMBL" id="EGV51943.1"/>
    </source>
</evidence>
<evidence type="ECO:0000313" key="4">
    <source>
        <dbReference type="Proteomes" id="UP000004491"/>
    </source>
</evidence>
<dbReference type="AlphaFoldDB" id="G2DBT0"/>
<evidence type="ECO:0000256" key="2">
    <source>
        <dbReference type="SAM" id="Phobius"/>
    </source>
</evidence>
<dbReference type="RefSeq" id="WP_005960080.1">
    <property type="nucleotide sequence ID" value="NZ_AFOC01000021.1"/>
</dbReference>
<sequence length="440" mass="47111">MEDSRAIRRRQAWITIAAVGAVVSLVVLGLYLSDPSRRIEQAVKAREVIKSYRTPANSLDPSEVWITRSESELQNIKQTNEALRREMDDLRSQLERLQRQQRDKAQTTPRTLLPPPTSKPQASANSASGSLMPSVQGDRIKETVAKQLLPPPPPPPRRLDSTRRGTTARAGTPPGILVVDLAPAGNVPDGKTTTRKAGNGEAAADKVTHHVRDFLPAGAFAKAVLLSGLDAPTGGLAKTNPQPVLLRLVDHGTLPNRFRSRVRECFVTAAGYGDLASERAYLRLEKLSCVLRDGTVLEVALKGFVTGEDGKAGLRGRVVSKQGQLIARALVAGVAGGIGNGVAQSFTSLSTSALGNVQSIDPGNIAQYGVANGFASALDRIAQWYLERANEVYPVLEVDAGRAVEVVLNEGLELGPVGAYPDRSVAAPKDARQGARREVW</sequence>
<feature type="region of interest" description="Disordered" evidence="1">
    <location>
        <begin position="96"/>
        <end position="197"/>
    </location>
</feature>
<dbReference type="EMBL" id="AFOC01000021">
    <property type="protein sequence ID" value="EGV51943.1"/>
    <property type="molecule type" value="Genomic_DNA"/>
</dbReference>
<protein>
    <submittedName>
        <fullName evidence="3">IncF plasmid conjugative transfer pilus assembly protein TraB</fullName>
    </submittedName>
</protein>
<organism evidence="3 4">
    <name type="scientific">endosymbiont of Riftia pachyptila</name>
    <name type="common">vent Ph05</name>
    <dbReference type="NCBI Taxonomy" id="1048808"/>
    <lineage>
        <taxon>Bacteria</taxon>
        <taxon>Pseudomonadati</taxon>
        <taxon>Pseudomonadota</taxon>
        <taxon>Gammaproteobacteria</taxon>
        <taxon>sulfur-oxidizing symbionts</taxon>
    </lineage>
</organism>
<accession>G2DBT0</accession>
<comment type="caution">
    <text evidence="3">The sequence shown here is derived from an EMBL/GenBank/DDBJ whole genome shotgun (WGS) entry which is preliminary data.</text>
</comment>
<dbReference type="Pfam" id="PF03743">
    <property type="entry name" value="TrbI"/>
    <property type="match status" value="1"/>
</dbReference>
<keyword evidence="4" id="KW-1185">Reference proteome</keyword>
<feature type="compositionally biased region" description="Basic and acidic residues" evidence="1">
    <location>
        <begin position="96"/>
        <end position="105"/>
    </location>
</feature>
<feature type="compositionally biased region" description="Low complexity" evidence="1">
    <location>
        <begin position="164"/>
        <end position="175"/>
    </location>
</feature>
<dbReference type="InterPro" id="IPR005498">
    <property type="entry name" value="T4SS_VirB10/TraB/TrbI"/>
</dbReference>
<gene>
    <name evidence="3" type="primary">traB</name>
    <name evidence="3" type="ORF">Rifp1Sym_au00230</name>
</gene>
<evidence type="ECO:0000256" key="1">
    <source>
        <dbReference type="SAM" id="MobiDB-lite"/>
    </source>
</evidence>
<keyword evidence="2" id="KW-0472">Membrane</keyword>